<keyword evidence="7 13" id="KW-0418">Kinase</keyword>
<dbReference type="Gene3D" id="1.10.287.130">
    <property type="match status" value="1"/>
</dbReference>
<dbReference type="GO" id="GO:0016020">
    <property type="term" value="C:membrane"/>
    <property type="evidence" value="ECO:0007669"/>
    <property type="project" value="UniProtKB-SubCell"/>
</dbReference>
<gene>
    <name evidence="13" type="ORF">GNH96_05560</name>
</gene>
<protein>
    <recommendedName>
        <fullName evidence="3">histidine kinase</fullName>
        <ecNumber evidence="3">2.7.13.3</ecNumber>
    </recommendedName>
</protein>
<dbReference type="InterPro" id="IPR036097">
    <property type="entry name" value="HisK_dim/P_sf"/>
</dbReference>
<evidence type="ECO:0000256" key="6">
    <source>
        <dbReference type="ARBA" id="ARBA00022741"/>
    </source>
</evidence>
<dbReference type="KEGG" id="metu:GNH96_05560"/>
<feature type="transmembrane region" description="Helical" evidence="10">
    <location>
        <begin position="163"/>
        <end position="181"/>
    </location>
</feature>
<evidence type="ECO:0000313" key="13">
    <source>
        <dbReference type="EMBL" id="QJD29480.1"/>
    </source>
</evidence>
<dbReference type="Gene3D" id="6.10.340.10">
    <property type="match status" value="1"/>
</dbReference>
<dbReference type="AlphaFoldDB" id="A0A858Q6M0"/>
<evidence type="ECO:0000256" key="2">
    <source>
        <dbReference type="ARBA" id="ARBA00004370"/>
    </source>
</evidence>
<dbReference type="Pfam" id="PF02518">
    <property type="entry name" value="HATPase_c"/>
    <property type="match status" value="1"/>
</dbReference>
<name>A0A858Q6M0_9GAMM</name>
<keyword evidence="4" id="KW-0597">Phosphoprotein</keyword>
<dbReference type="InterPro" id="IPR003594">
    <property type="entry name" value="HATPase_dom"/>
</dbReference>
<feature type="domain" description="HAMP" evidence="12">
    <location>
        <begin position="183"/>
        <end position="235"/>
    </location>
</feature>
<dbReference type="GO" id="GO:0000155">
    <property type="term" value="F:phosphorelay sensor kinase activity"/>
    <property type="evidence" value="ECO:0007669"/>
    <property type="project" value="InterPro"/>
</dbReference>
<dbReference type="SUPFAM" id="SSF47384">
    <property type="entry name" value="Homodimeric domain of signal transducing histidine kinase"/>
    <property type="match status" value="1"/>
</dbReference>
<feature type="transmembrane region" description="Helical" evidence="10">
    <location>
        <begin position="16"/>
        <end position="35"/>
    </location>
</feature>
<comment type="subcellular location">
    <subcellularLocation>
        <location evidence="2">Membrane</location>
    </subcellularLocation>
</comment>
<keyword evidence="5" id="KW-0808">Transferase</keyword>
<dbReference type="PROSITE" id="PS50109">
    <property type="entry name" value="HIS_KIN"/>
    <property type="match status" value="1"/>
</dbReference>
<keyword evidence="10" id="KW-0812">Transmembrane</keyword>
<dbReference type="SMART" id="SM00387">
    <property type="entry name" value="HATPase_c"/>
    <property type="match status" value="1"/>
</dbReference>
<dbReference type="EC" id="2.7.13.3" evidence="3"/>
<evidence type="ECO:0000256" key="10">
    <source>
        <dbReference type="SAM" id="Phobius"/>
    </source>
</evidence>
<evidence type="ECO:0000256" key="5">
    <source>
        <dbReference type="ARBA" id="ARBA00022679"/>
    </source>
</evidence>
<sequence>MSVVKPLVYRAAQLRGWALLGLLVLILAVLVGMIWRNLDRFETIRAHVNYAHRIMQTGLDLQKALTDSLQDNEKAIQPGRFDALARDLNQLRQSDQHFDPDTPRKLQIVEGYLADPLLGQMGARPRRTRLLLALHVMSEMLDAETARREELLEDISTNTRSEITLASLTLAAILLVTMLFLTRRILKPLRNLRELLSRIAIEDFSPIATHNLDPVLLPVFTSYNEMVGQLAELQETKRRYAEALEADVRSATQALLEQQYSLARAERFAALGELAAGIAHELRNPLAGIQMSCTNLRHEVSNPEQAERLDLIIDELKRMARLLNDLLAQGQHTPAPARDFNLAALVRDLTALTRYQIPSHIALNYEVPEGLTCHLPDGSLRQALLNLILNAAAAIGPAPGEIDVEVHTEGEQLIIQVCDNGPGFSDEILKHGVRPFGTGRPGGTGLGLAMVQRFIREVNGQMHLANRSQGGACCTLIIPRHTASAGEIPTYGL</sequence>
<keyword evidence="9" id="KW-0902">Two-component regulatory system</keyword>
<dbReference type="GO" id="GO:0005524">
    <property type="term" value="F:ATP binding"/>
    <property type="evidence" value="ECO:0007669"/>
    <property type="project" value="UniProtKB-KW"/>
</dbReference>
<evidence type="ECO:0000256" key="4">
    <source>
        <dbReference type="ARBA" id="ARBA00022553"/>
    </source>
</evidence>
<dbReference type="InterPro" id="IPR005467">
    <property type="entry name" value="His_kinase_dom"/>
</dbReference>
<comment type="catalytic activity">
    <reaction evidence="1">
        <text>ATP + protein L-histidine = ADP + protein N-phospho-L-histidine.</text>
        <dbReference type="EC" id="2.7.13.3"/>
    </reaction>
</comment>
<evidence type="ECO:0000259" key="12">
    <source>
        <dbReference type="PROSITE" id="PS50885"/>
    </source>
</evidence>
<dbReference type="Proteomes" id="UP000503004">
    <property type="component" value="Chromosome"/>
</dbReference>
<dbReference type="SMART" id="SM00388">
    <property type="entry name" value="HisKA"/>
    <property type="match status" value="1"/>
</dbReference>
<reference evidence="14" key="1">
    <citation type="submission" date="2019-12" db="EMBL/GenBank/DDBJ databases">
        <authorList>
            <person name="Awala S.I."/>
            <person name="Rhee S.K."/>
        </authorList>
    </citation>
    <scope>NUCLEOTIDE SEQUENCE [LARGE SCALE GENOMIC DNA]</scope>
    <source>
        <strain evidence="14">IM1</strain>
    </source>
</reference>
<keyword evidence="14" id="KW-1185">Reference proteome</keyword>
<dbReference type="InterPro" id="IPR036890">
    <property type="entry name" value="HATPase_C_sf"/>
</dbReference>
<proteinExistence type="predicted"/>
<evidence type="ECO:0000313" key="14">
    <source>
        <dbReference type="Proteomes" id="UP000503004"/>
    </source>
</evidence>
<evidence type="ECO:0000256" key="8">
    <source>
        <dbReference type="ARBA" id="ARBA00022840"/>
    </source>
</evidence>
<dbReference type="PANTHER" id="PTHR43065">
    <property type="entry name" value="SENSOR HISTIDINE KINASE"/>
    <property type="match status" value="1"/>
</dbReference>
<dbReference type="RefSeq" id="WP_169602763.1">
    <property type="nucleotide sequence ID" value="NZ_CP046565.1"/>
</dbReference>
<dbReference type="Pfam" id="PF00512">
    <property type="entry name" value="HisKA"/>
    <property type="match status" value="1"/>
</dbReference>
<organism evidence="13 14">
    <name type="scientific">Methylococcus geothermalis</name>
    <dbReference type="NCBI Taxonomy" id="2681310"/>
    <lineage>
        <taxon>Bacteria</taxon>
        <taxon>Pseudomonadati</taxon>
        <taxon>Pseudomonadota</taxon>
        <taxon>Gammaproteobacteria</taxon>
        <taxon>Methylococcales</taxon>
        <taxon>Methylococcaceae</taxon>
        <taxon>Methylococcus</taxon>
    </lineage>
</organism>
<dbReference type="PANTHER" id="PTHR43065:SF10">
    <property type="entry name" value="PEROXIDE STRESS-ACTIVATED HISTIDINE KINASE MAK3"/>
    <property type="match status" value="1"/>
</dbReference>
<dbReference type="PROSITE" id="PS50885">
    <property type="entry name" value="HAMP"/>
    <property type="match status" value="1"/>
</dbReference>
<evidence type="ECO:0000256" key="9">
    <source>
        <dbReference type="ARBA" id="ARBA00023012"/>
    </source>
</evidence>
<keyword evidence="10" id="KW-1133">Transmembrane helix</keyword>
<dbReference type="Gene3D" id="3.30.565.10">
    <property type="entry name" value="Histidine kinase-like ATPase, C-terminal domain"/>
    <property type="match status" value="1"/>
</dbReference>
<keyword evidence="10" id="KW-0472">Membrane</keyword>
<dbReference type="SUPFAM" id="SSF55874">
    <property type="entry name" value="ATPase domain of HSP90 chaperone/DNA topoisomerase II/histidine kinase"/>
    <property type="match status" value="1"/>
</dbReference>
<dbReference type="InterPro" id="IPR004358">
    <property type="entry name" value="Sig_transdc_His_kin-like_C"/>
</dbReference>
<dbReference type="InterPro" id="IPR003660">
    <property type="entry name" value="HAMP_dom"/>
</dbReference>
<keyword evidence="8" id="KW-0067">ATP-binding</keyword>
<dbReference type="InterPro" id="IPR003661">
    <property type="entry name" value="HisK_dim/P_dom"/>
</dbReference>
<keyword evidence="6" id="KW-0547">Nucleotide-binding</keyword>
<evidence type="ECO:0000256" key="7">
    <source>
        <dbReference type="ARBA" id="ARBA00022777"/>
    </source>
</evidence>
<evidence type="ECO:0000256" key="3">
    <source>
        <dbReference type="ARBA" id="ARBA00012438"/>
    </source>
</evidence>
<dbReference type="CDD" id="cd00082">
    <property type="entry name" value="HisKA"/>
    <property type="match status" value="1"/>
</dbReference>
<evidence type="ECO:0000256" key="1">
    <source>
        <dbReference type="ARBA" id="ARBA00000085"/>
    </source>
</evidence>
<dbReference type="PRINTS" id="PR00344">
    <property type="entry name" value="BCTRLSENSOR"/>
</dbReference>
<dbReference type="EMBL" id="CP046565">
    <property type="protein sequence ID" value="QJD29480.1"/>
    <property type="molecule type" value="Genomic_DNA"/>
</dbReference>
<evidence type="ECO:0000259" key="11">
    <source>
        <dbReference type="PROSITE" id="PS50109"/>
    </source>
</evidence>
<accession>A0A858Q6M0</accession>
<feature type="domain" description="Histidine kinase" evidence="11">
    <location>
        <begin position="277"/>
        <end position="482"/>
    </location>
</feature>